<gene>
    <name evidence="1" type="ORF">IAA16_08255</name>
</gene>
<dbReference type="EMBL" id="JAHLFV010000191">
    <property type="protein sequence ID" value="MBU3850542.1"/>
    <property type="molecule type" value="Genomic_DNA"/>
</dbReference>
<accession>A0A9E2L484</accession>
<sequence>MGNTVRIQNMNSAIQNAIHIFNQKWKTESKSNIRVLIQKTSEEPLLQAADYVLWTIQRAYERGEFRYYNFLQDKICLIHDIFDFGKYPQNYYSPKNPLEAKKIDPV</sequence>
<protein>
    <submittedName>
        <fullName evidence="1">DUF3800 domain-containing protein</fullName>
    </submittedName>
</protein>
<evidence type="ECO:0000313" key="2">
    <source>
        <dbReference type="Proteomes" id="UP000823914"/>
    </source>
</evidence>
<comment type="caution">
    <text evidence="1">The sequence shown here is derived from an EMBL/GenBank/DDBJ whole genome shotgun (WGS) entry which is preliminary data.</text>
</comment>
<reference evidence="1" key="2">
    <citation type="submission" date="2021-04" db="EMBL/GenBank/DDBJ databases">
        <authorList>
            <person name="Gilroy R."/>
        </authorList>
    </citation>
    <scope>NUCLEOTIDE SEQUENCE</scope>
    <source>
        <strain evidence="1">Gambia15-2214</strain>
    </source>
</reference>
<name>A0A9E2L484_9SPIR</name>
<evidence type="ECO:0000313" key="1">
    <source>
        <dbReference type="EMBL" id="MBU3850542.1"/>
    </source>
</evidence>
<organism evidence="1 2">
    <name type="scientific">Candidatus Treponema excrementipullorum</name>
    <dbReference type="NCBI Taxonomy" id="2838768"/>
    <lineage>
        <taxon>Bacteria</taxon>
        <taxon>Pseudomonadati</taxon>
        <taxon>Spirochaetota</taxon>
        <taxon>Spirochaetia</taxon>
        <taxon>Spirochaetales</taxon>
        <taxon>Treponemataceae</taxon>
        <taxon>Treponema</taxon>
    </lineage>
</organism>
<dbReference type="AlphaFoldDB" id="A0A9E2L484"/>
<dbReference type="Pfam" id="PF12686">
    <property type="entry name" value="DUF3800"/>
    <property type="match status" value="1"/>
</dbReference>
<dbReference type="Proteomes" id="UP000823914">
    <property type="component" value="Unassembled WGS sequence"/>
</dbReference>
<reference evidence="1" key="1">
    <citation type="journal article" date="2021" name="PeerJ">
        <title>Extensive microbial diversity within the chicken gut microbiome revealed by metagenomics and culture.</title>
        <authorList>
            <person name="Gilroy R."/>
            <person name="Ravi A."/>
            <person name="Getino M."/>
            <person name="Pursley I."/>
            <person name="Horton D.L."/>
            <person name="Alikhan N.F."/>
            <person name="Baker D."/>
            <person name="Gharbi K."/>
            <person name="Hall N."/>
            <person name="Watson M."/>
            <person name="Adriaenssens E.M."/>
            <person name="Foster-Nyarko E."/>
            <person name="Jarju S."/>
            <person name="Secka A."/>
            <person name="Antonio M."/>
            <person name="Oren A."/>
            <person name="Chaudhuri R.R."/>
            <person name="La Ragione R."/>
            <person name="Hildebrand F."/>
            <person name="Pallen M.J."/>
        </authorList>
    </citation>
    <scope>NUCLEOTIDE SEQUENCE</scope>
    <source>
        <strain evidence="1">Gambia15-2214</strain>
    </source>
</reference>
<proteinExistence type="predicted"/>
<dbReference type="InterPro" id="IPR024524">
    <property type="entry name" value="DUF3800"/>
</dbReference>